<sequence>MNKEAHQKIIDQGRGFIDLVLEPHGFTYEVLDCGNSSGGYFTQAAFTRPDRRLTFSYRWAIGCAVYHCQGESTSHEALMEYLGVDRQSAYVWFDRSDPMSGFQSLAKDISAYLQSFLTGSADDFTKLIRECMENRKPNG</sequence>
<accession>A0A5C5ZPA2</accession>
<evidence type="ECO:0000313" key="1">
    <source>
        <dbReference type="EMBL" id="TWT89040.1"/>
    </source>
</evidence>
<evidence type="ECO:0000313" key="2">
    <source>
        <dbReference type="Proteomes" id="UP000315440"/>
    </source>
</evidence>
<name>A0A5C5ZPA2_9BACT</name>
<gene>
    <name evidence="1" type="ORF">Mal64_25310</name>
</gene>
<protein>
    <submittedName>
        <fullName evidence="1">Uncharacterized protein</fullName>
    </submittedName>
</protein>
<dbReference type="Proteomes" id="UP000315440">
    <property type="component" value="Unassembled WGS sequence"/>
</dbReference>
<comment type="caution">
    <text evidence="1">The sequence shown here is derived from an EMBL/GenBank/DDBJ whole genome shotgun (WGS) entry which is preliminary data.</text>
</comment>
<reference evidence="1 2" key="1">
    <citation type="submission" date="2019-02" db="EMBL/GenBank/DDBJ databases">
        <title>Deep-cultivation of Planctomycetes and their phenomic and genomic characterization uncovers novel biology.</title>
        <authorList>
            <person name="Wiegand S."/>
            <person name="Jogler M."/>
            <person name="Boedeker C."/>
            <person name="Pinto D."/>
            <person name="Vollmers J."/>
            <person name="Rivas-Marin E."/>
            <person name="Kohn T."/>
            <person name="Peeters S.H."/>
            <person name="Heuer A."/>
            <person name="Rast P."/>
            <person name="Oberbeckmann S."/>
            <person name="Bunk B."/>
            <person name="Jeske O."/>
            <person name="Meyerdierks A."/>
            <person name="Storesund J.E."/>
            <person name="Kallscheuer N."/>
            <person name="Luecker S."/>
            <person name="Lage O.M."/>
            <person name="Pohl T."/>
            <person name="Merkel B.J."/>
            <person name="Hornburger P."/>
            <person name="Mueller R.-W."/>
            <person name="Bruemmer F."/>
            <person name="Labrenz M."/>
            <person name="Spormann A.M."/>
            <person name="Op Den Camp H."/>
            <person name="Overmann J."/>
            <person name="Amann R."/>
            <person name="Jetten M.S.M."/>
            <person name="Mascher T."/>
            <person name="Medema M.H."/>
            <person name="Devos D.P."/>
            <person name="Kaster A.-K."/>
            <person name="Ovreas L."/>
            <person name="Rohde M."/>
            <person name="Galperin M.Y."/>
            <person name="Jogler C."/>
        </authorList>
    </citation>
    <scope>NUCLEOTIDE SEQUENCE [LARGE SCALE GENOMIC DNA]</scope>
    <source>
        <strain evidence="1 2">Mal64</strain>
    </source>
</reference>
<proteinExistence type="predicted"/>
<dbReference type="EMBL" id="SJPQ01000002">
    <property type="protein sequence ID" value="TWT89040.1"/>
    <property type="molecule type" value="Genomic_DNA"/>
</dbReference>
<dbReference type="RefSeq" id="WP_146400603.1">
    <property type="nucleotide sequence ID" value="NZ_SJPQ01000002.1"/>
</dbReference>
<organism evidence="1 2">
    <name type="scientific">Pseudobythopirellula maris</name>
    <dbReference type="NCBI Taxonomy" id="2527991"/>
    <lineage>
        <taxon>Bacteria</taxon>
        <taxon>Pseudomonadati</taxon>
        <taxon>Planctomycetota</taxon>
        <taxon>Planctomycetia</taxon>
        <taxon>Pirellulales</taxon>
        <taxon>Lacipirellulaceae</taxon>
        <taxon>Pseudobythopirellula</taxon>
    </lineage>
</organism>
<dbReference type="AlphaFoldDB" id="A0A5C5ZPA2"/>
<keyword evidence="2" id="KW-1185">Reference proteome</keyword>